<evidence type="ECO:0000256" key="2">
    <source>
        <dbReference type="ARBA" id="ARBA00022729"/>
    </source>
</evidence>
<dbReference type="STRING" id="1414854.GQ61_00435"/>
<reference evidence="6 7" key="1">
    <citation type="submission" date="2014-06" db="EMBL/GenBank/DDBJ databases">
        <title>The genome of the endonuclear symbiont Nucleicultrix amoebiphila.</title>
        <authorList>
            <person name="Schulz F."/>
            <person name="Horn M."/>
        </authorList>
    </citation>
    <scope>NUCLEOTIDE SEQUENCE [LARGE SCALE GENOMIC DNA]</scope>
    <source>
        <strain evidence="6 7">FS5</strain>
    </source>
</reference>
<accession>A0A1W6N2M3</accession>
<name>A0A1W6N2M3_9PROT</name>
<proteinExistence type="inferred from homology"/>
<comment type="subcellular location">
    <subcellularLocation>
        <location evidence="1">Membrane</location>
    </subcellularLocation>
</comment>
<evidence type="ECO:0000259" key="5">
    <source>
        <dbReference type="Pfam" id="PF00263"/>
    </source>
</evidence>
<feature type="domain" description="Type II/III secretion system secretin-like" evidence="5">
    <location>
        <begin position="341"/>
        <end position="522"/>
    </location>
</feature>
<dbReference type="GO" id="GO:0009306">
    <property type="term" value="P:protein secretion"/>
    <property type="evidence" value="ECO:0007669"/>
    <property type="project" value="InterPro"/>
</dbReference>
<sequence length="559" mass="63316">MVDRLILKNSLLSIFITLGIFILCGCNENIKYYQHYDSVTKLQENEYKELLKSSSDTHQKNLNLITKKSAQELPVRLSDQRISLTFTNSIPITEILLTLSKQTGTDMIISPDIEGSLIVNAHQKPFNQILEQICQDAHLRYRHKDGILHIEPDTPYIKNYNIQFMVMHRKNQNRVSVATDVFAVSEGVNIDSDNGSSTLLSADSESDFWEELYNNLELLLGFQDPSLQEMDGTRFTLHKQAGLITIFANETQHKQIEKYLEILRKNTATQVLIEAKILEINLKEEFKSGINWNSLKGNFVIQSPLGRLITPGPFNSEKIPTRDVFTLGGSGHHLTGIVSFLEKFGTVRTLSSPRLTVLNNQSAILKVATNSVFFRIDYDRDFGYDNKREHVHVSSEIQTVPIGLVMVVHPAINLENGRIILTLRPTISRIVGEKEDPAVAIVSKQEQQSLIPQVQIREMDSVISMNSGEIVVMGGLMEERSDNEKSSIPFMSDFPVIGNFFKAKSSEHSVTELIIFLKATILDDTEDHLFYLEAPLVSQKDKKLYDSFGNDPRRSEFNP</sequence>
<keyword evidence="7" id="KW-1185">Reference proteome</keyword>
<evidence type="ECO:0000256" key="1">
    <source>
        <dbReference type="ARBA" id="ARBA00004370"/>
    </source>
</evidence>
<dbReference type="Gene3D" id="3.30.1370.130">
    <property type="match status" value="1"/>
</dbReference>
<dbReference type="PANTHER" id="PTHR30332">
    <property type="entry name" value="PROBABLE GENERAL SECRETION PATHWAY PROTEIN D"/>
    <property type="match status" value="1"/>
</dbReference>
<protein>
    <recommendedName>
        <fullName evidence="5">Type II/III secretion system secretin-like domain-containing protein</fullName>
    </recommendedName>
</protein>
<dbReference type="GO" id="GO:0015627">
    <property type="term" value="C:type II protein secretion system complex"/>
    <property type="evidence" value="ECO:0007669"/>
    <property type="project" value="TreeGrafter"/>
</dbReference>
<dbReference type="GO" id="GO:0016020">
    <property type="term" value="C:membrane"/>
    <property type="evidence" value="ECO:0007669"/>
    <property type="project" value="UniProtKB-SubCell"/>
</dbReference>
<dbReference type="Pfam" id="PF00263">
    <property type="entry name" value="Secretin"/>
    <property type="match status" value="1"/>
</dbReference>
<dbReference type="PROSITE" id="PS51257">
    <property type="entry name" value="PROKAR_LIPOPROTEIN"/>
    <property type="match status" value="1"/>
</dbReference>
<dbReference type="PRINTS" id="PR00811">
    <property type="entry name" value="BCTERIALGSPD"/>
</dbReference>
<keyword evidence="3" id="KW-0472">Membrane</keyword>
<comment type="similarity">
    <text evidence="4">Belongs to the bacterial secretin family.</text>
</comment>
<evidence type="ECO:0000256" key="3">
    <source>
        <dbReference type="ARBA" id="ARBA00023136"/>
    </source>
</evidence>
<keyword evidence="2" id="KW-0732">Signal</keyword>
<evidence type="ECO:0000256" key="4">
    <source>
        <dbReference type="RuleBase" id="RU004003"/>
    </source>
</evidence>
<gene>
    <name evidence="6" type="ORF">GQ61_00435</name>
</gene>
<dbReference type="AlphaFoldDB" id="A0A1W6N2M3"/>
<dbReference type="InterPro" id="IPR050810">
    <property type="entry name" value="Bact_Secretion_Sys_Channel"/>
</dbReference>
<organism evidence="6 7">
    <name type="scientific">Candidatus Nucleicultrix amoebiphila FS5</name>
    <dbReference type="NCBI Taxonomy" id="1414854"/>
    <lineage>
        <taxon>Bacteria</taxon>
        <taxon>Pseudomonadati</taxon>
        <taxon>Pseudomonadota</taxon>
        <taxon>Alphaproteobacteria</taxon>
        <taxon>Holosporales</taxon>
        <taxon>Candidatus Nucleicultricaceae</taxon>
        <taxon>Candidatus Nucleicultrix</taxon>
    </lineage>
</organism>
<dbReference type="InterPro" id="IPR001775">
    <property type="entry name" value="GspD/PilQ"/>
</dbReference>
<evidence type="ECO:0000313" key="6">
    <source>
        <dbReference type="EMBL" id="ARN84065.1"/>
    </source>
</evidence>
<evidence type="ECO:0000313" key="7">
    <source>
        <dbReference type="Proteomes" id="UP000237351"/>
    </source>
</evidence>
<dbReference type="KEGG" id="naf:GQ61_00435"/>
<dbReference type="EMBL" id="CP008743">
    <property type="protein sequence ID" value="ARN84065.1"/>
    <property type="molecule type" value="Genomic_DNA"/>
</dbReference>
<dbReference type="InterPro" id="IPR004846">
    <property type="entry name" value="T2SS/T3SS_dom"/>
</dbReference>
<dbReference type="PANTHER" id="PTHR30332:SF24">
    <property type="entry name" value="SECRETIN GSPD-RELATED"/>
    <property type="match status" value="1"/>
</dbReference>
<dbReference type="Proteomes" id="UP000237351">
    <property type="component" value="Chromosome"/>
</dbReference>